<protein>
    <submittedName>
        <fullName evidence="3">Uncharacterized protein C4orf19-like</fullName>
    </submittedName>
</protein>
<dbReference type="Proteomes" id="UP000694906">
    <property type="component" value="Unplaced"/>
</dbReference>
<keyword evidence="2" id="KW-1185">Reference proteome</keyword>
<dbReference type="PANTHER" id="PTHR16106:SF3">
    <property type="entry name" value="CHROMOSOME 4 OPEN READING FRAME 19"/>
    <property type="match status" value="1"/>
</dbReference>
<name>A0AAX6S2Z7_HETGA</name>
<proteinExistence type="predicted"/>
<organism evidence="2 3">
    <name type="scientific">Heterocephalus glaber</name>
    <name type="common">Naked mole rat</name>
    <dbReference type="NCBI Taxonomy" id="10181"/>
    <lineage>
        <taxon>Eukaryota</taxon>
        <taxon>Metazoa</taxon>
        <taxon>Chordata</taxon>
        <taxon>Craniata</taxon>
        <taxon>Vertebrata</taxon>
        <taxon>Euteleostomi</taxon>
        <taxon>Mammalia</taxon>
        <taxon>Eutheria</taxon>
        <taxon>Euarchontoglires</taxon>
        <taxon>Glires</taxon>
        <taxon>Rodentia</taxon>
        <taxon>Hystricomorpha</taxon>
        <taxon>Bathyergidae</taxon>
        <taxon>Heterocephalus</taxon>
    </lineage>
</organism>
<dbReference type="AlphaFoldDB" id="A0AAX6S2Z7"/>
<dbReference type="RefSeq" id="XP_021102367.1">
    <property type="nucleotide sequence ID" value="XM_021246708.1"/>
</dbReference>
<evidence type="ECO:0000313" key="3">
    <source>
        <dbReference type="RefSeq" id="XP_021102367.1"/>
    </source>
</evidence>
<dbReference type="Pfam" id="PF15770">
    <property type="entry name" value="DUF4699"/>
    <property type="match status" value="1"/>
</dbReference>
<dbReference type="GeneID" id="110346285"/>
<reference evidence="3" key="1">
    <citation type="submission" date="2025-08" db="UniProtKB">
        <authorList>
            <consortium name="RefSeq"/>
        </authorList>
    </citation>
    <scope>IDENTIFICATION</scope>
</reference>
<evidence type="ECO:0000256" key="1">
    <source>
        <dbReference type="SAM" id="MobiDB-lite"/>
    </source>
</evidence>
<sequence length="213" mass="23897">MEHKYIEKIQSCFCVLPQDLSPDYVNEVSRSNLDEDCTLQLRSHWRQEVLEPKNALPSEGLSQTESRGRNAAPQESCGPRQGSFPQGDTRRGHCANPRDSTNGMGPRASPQSLRNPQPGSWVSPAQGIHPARPFLEGRDARSQDCVLPSWEETPAMGKGDCRAPAEAESPVLEGQVQDPPLPDWNHPPLWDLAVDSYGDQGRRKKRWWKPLHF</sequence>
<dbReference type="InterPro" id="IPR031528">
    <property type="entry name" value="C4orf19"/>
</dbReference>
<accession>A0AAX6S2Z7</accession>
<dbReference type="PANTHER" id="PTHR16106">
    <property type="entry name" value="CHROMOSOME 4 OPEN READING FRAME 19"/>
    <property type="match status" value="1"/>
</dbReference>
<gene>
    <name evidence="3" type="primary">LOC110346285</name>
</gene>
<feature type="compositionally biased region" description="Polar residues" evidence="1">
    <location>
        <begin position="98"/>
        <end position="120"/>
    </location>
</feature>
<feature type="region of interest" description="Disordered" evidence="1">
    <location>
        <begin position="50"/>
        <end position="187"/>
    </location>
</feature>
<evidence type="ECO:0000313" key="2">
    <source>
        <dbReference type="Proteomes" id="UP000694906"/>
    </source>
</evidence>